<dbReference type="GO" id="GO:0016485">
    <property type="term" value="P:protein processing"/>
    <property type="evidence" value="ECO:0007669"/>
    <property type="project" value="TreeGrafter"/>
</dbReference>
<dbReference type="GO" id="GO:0008047">
    <property type="term" value="F:enzyme activator activity"/>
    <property type="evidence" value="ECO:0007669"/>
    <property type="project" value="InterPro"/>
</dbReference>
<sequence length="155" mass="17705">MELNEFLNNIRGKVLIAGIGNPLRGDDAVGSYIVKELSNRKTNAILVDCEDQPERFIEKIIQDQPDTIIFIDAFHMQQEPGSVAFLKEEDLQNIKISNHQTNLKMCIKYIKSRIKSKVLIIGIQPENTNFGKSMSEKMLNIAEILKNFLIHHVIQ</sequence>
<keyword evidence="2" id="KW-0645">Protease</keyword>
<comment type="similarity">
    <text evidence="1">Belongs to the peptidase A31 family.</text>
</comment>
<reference evidence="5" key="1">
    <citation type="submission" date="2022-12" db="EMBL/GenBank/DDBJ databases">
        <title>Reference genome sequencing for broad-spectrum identification of bacterial and archaeal isolates by mass spectrometry.</title>
        <authorList>
            <person name="Sekiguchi Y."/>
            <person name="Tourlousse D.M."/>
        </authorList>
    </citation>
    <scope>NUCLEOTIDE SEQUENCE</scope>
    <source>
        <strain evidence="5">TSL-P1</strain>
    </source>
</reference>
<evidence type="ECO:0000256" key="3">
    <source>
        <dbReference type="ARBA" id="ARBA00022750"/>
    </source>
</evidence>
<dbReference type="Proteomes" id="UP001144297">
    <property type="component" value="Unassembled WGS sequence"/>
</dbReference>
<dbReference type="FunFam" id="3.40.50.1450:FF:000005">
    <property type="entry name" value="Hydrogenase maturation protease HycI"/>
    <property type="match status" value="1"/>
</dbReference>
<evidence type="ECO:0000313" key="5">
    <source>
        <dbReference type="EMBL" id="GLI53544.1"/>
    </source>
</evidence>
<evidence type="ECO:0000256" key="2">
    <source>
        <dbReference type="ARBA" id="ARBA00022670"/>
    </source>
</evidence>
<evidence type="ECO:0000256" key="4">
    <source>
        <dbReference type="ARBA" id="ARBA00022801"/>
    </source>
</evidence>
<dbReference type="AlphaFoldDB" id="A0A9W6GE01"/>
<dbReference type="InterPro" id="IPR004420">
    <property type="entry name" value="Pept_A31_hyd_mat_HycI"/>
</dbReference>
<dbReference type="InterPro" id="IPR023430">
    <property type="entry name" value="Pept_HybD-like_dom_sf"/>
</dbReference>
<dbReference type="CDD" id="cd06067">
    <property type="entry name" value="H2MP_MemB-H2evol"/>
    <property type="match status" value="1"/>
</dbReference>
<dbReference type="PANTHER" id="PTHR30302">
    <property type="entry name" value="HYDROGENASE 1 MATURATION PROTEASE"/>
    <property type="match status" value="1"/>
</dbReference>
<dbReference type="InterPro" id="IPR000671">
    <property type="entry name" value="Peptidase_A31"/>
</dbReference>
<dbReference type="NCBIfam" id="TIGR00072">
    <property type="entry name" value="hydrog_prot"/>
    <property type="match status" value="1"/>
</dbReference>
<dbReference type="PRINTS" id="PR00446">
    <property type="entry name" value="HYDRGNUPTAKE"/>
</dbReference>
<evidence type="ECO:0000313" key="6">
    <source>
        <dbReference type="Proteomes" id="UP001144297"/>
    </source>
</evidence>
<dbReference type="Gene3D" id="3.40.50.1450">
    <property type="entry name" value="HybD-like"/>
    <property type="match status" value="1"/>
</dbReference>
<organism evidence="5 6">
    <name type="scientific">Thermodesulfovibrio yellowstonii</name>
    <dbReference type="NCBI Taxonomy" id="28262"/>
    <lineage>
        <taxon>Bacteria</taxon>
        <taxon>Pseudomonadati</taxon>
        <taxon>Nitrospirota</taxon>
        <taxon>Thermodesulfovibrionia</taxon>
        <taxon>Thermodesulfovibrionales</taxon>
        <taxon>Thermodesulfovibrionaceae</taxon>
        <taxon>Thermodesulfovibrio</taxon>
    </lineage>
</organism>
<evidence type="ECO:0000256" key="1">
    <source>
        <dbReference type="ARBA" id="ARBA00006814"/>
    </source>
</evidence>
<dbReference type="EMBL" id="BSDX01000001">
    <property type="protein sequence ID" value="GLI53544.1"/>
    <property type="molecule type" value="Genomic_DNA"/>
</dbReference>
<dbReference type="Pfam" id="PF01750">
    <property type="entry name" value="HycI"/>
    <property type="match status" value="1"/>
</dbReference>
<keyword evidence="4" id="KW-0378">Hydrolase</keyword>
<proteinExistence type="inferred from homology"/>
<protein>
    <submittedName>
        <fullName evidence="5">Hydrogenase 3 maturation endopeptidase HyCI</fullName>
    </submittedName>
</protein>
<accession>A0A9W6GE01</accession>
<dbReference type="SUPFAM" id="SSF53163">
    <property type="entry name" value="HybD-like"/>
    <property type="match status" value="1"/>
</dbReference>
<dbReference type="GO" id="GO:0004190">
    <property type="term" value="F:aspartic-type endopeptidase activity"/>
    <property type="evidence" value="ECO:0007669"/>
    <property type="project" value="UniProtKB-KW"/>
</dbReference>
<dbReference type="PANTHER" id="PTHR30302:SF1">
    <property type="entry name" value="HYDROGENASE 2 MATURATION PROTEASE"/>
    <property type="match status" value="1"/>
</dbReference>
<name>A0A9W6GE01_9BACT</name>
<gene>
    <name evidence="5" type="ORF">TISLANDTSLP1_12370</name>
</gene>
<keyword evidence="3" id="KW-0064">Aspartyl protease</keyword>
<comment type="caution">
    <text evidence="5">The sequence shown here is derived from an EMBL/GenBank/DDBJ whole genome shotgun (WGS) entry which is preliminary data.</text>
</comment>
<keyword evidence="6" id="KW-1185">Reference proteome</keyword>